<keyword evidence="7" id="KW-1185">Reference proteome</keyword>
<gene>
    <name evidence="6" type="ORF">G210_3918</name>
</gene>
<reference evidence="6 7" key="1">
    <citation type="submission" date="2013-02" db="EMBL/GenBank/DDBJ databases">
        <title>Genome sequence of Candida maltosa Xu316, a potential industrial strain for xylitol and ethanol production.</title>
        <authorList>
            <person name="Yu J."/>
            <person name="Wang Q."/>
            <person name="Geng X."/>
            <person name="Bao W."/>
            <person name="He P."/>
            <person name="Cai J."/>
        </authorList>
    </citation>
    <scope>NUCLEOTIDE SEQUENCE [LARGE SCALE GENOMIC DNA]</scope>
    <source>
        <strain evidence="7">Xu316</strain>
    </source>
</reference>
<feature type="compositionally biased region" description="Acidic residues" evidence="5">
    <location>
        <begin position="217"/>
        <end position="226"/>
    </location>
</feature>
<dbReference type="InterPro" id="IPR007811">
    <property type="entry name" value="RPC4"/>
</dbReference>
<feature type="compositionally biased region" description="Acidic residues" evidence="5">
    <location>
        <begin position="200"/>
        <end position="209"/>
    </location>
</feature>
<evidence type="ECO:0000256" key="4">
    <source>
        <dbReference type="ARBA" id="ARBA00023242"/>
    </source>
</evidence>
<dbReference type="STRING" id="1245528.M3HF54"/>
<dbReference type="eggNOG" id="KOG3122">
    <property type="taxonomic scope" value="Eukaryota"/>
</dbReference>
<accession>M3HF54</accession>
<evidence type="ECO:0000256" key="3">
    <source>
        <dbReference type="ARBA" id="ARBA00023163"/>
    </source>
</evidence>
<sequence>MISSGLLSSGAVSIGNSGGSKLGLTRDMIYNSSGEVSTPDFLSNLKLKRESRSGTPGADDDDDEDDNINSINMTKEYRYLKKDTVYFPVRPFRDDGIQREEPKPIVKVEGQDPNIKQEPGTVENSATPMIVSLPSSRESTIKSEAIEEKLEMIKESKSKLESKIVQADPIAIEESNKLISDYQQLLDVLNGKFQDLAALDDEEEEEEEETQVKQENGEEGEDDGTGDIEILNGAKEVLEPKEKEVEDKYALFQLPKYLPVYTPAPTKVKLEKGLKPVDVDYTPEEMSKLATHNSRLRGQVGKINIHQSGKITIDLGNGIRLNVTKGAPTDFLQELALVEMAPPKEENGEDEDIQMVDTDGRSIKGKVVRLGTVNEKIVATPCIQ</sequence>
<comment type="subcellular location">
    <subcellularLocation>
        <location evidence="1">Nucleus</location>
    </subcellularLocation>
</comment>
<comment type="caution">
    <text evidence="6">The sequence shown here is derived from an EMBL/GenBank/DDBJ whole genome shotgun (WGS) entry which is preliminary data.</text>
</comment>
<dbReference type="PANTHER" id="PTHR13408:SF0">
    <property type="entry name" value="DNA-DIRECTED RNA POLYMERASE III SUBUNIT RPC4"/>
    <property type="match status" value="1"/>
</dbReference>
<dbReference type="EMBL" id="AOGT01002301">
    <property type="protein sequence ID" value="EMG45877.1"/>
    <property type="molecule type" value="Genomic_DNA"/>
</dbReference>
<name>M3HF54_CANMX</name>
<protein>
    <submittedName>
        <fullName evidence="6">DNA-directed RNA polymerase III subunit, putative</fullName>
    </submittedName>
</protein>
<proteinExistence type="predicted"/>
<dbReference type="Proteomes" id="UP000011777">
    <property type="component" value="Unassembled WGS sequence"/>
</dbReference>
<evidence type="ECO:0000256" key="5">
    <source>
        <dbReference type="SAM" id="MobiDB-lite"/>
    </source>
</evidence>
<dbReference type="HOGENOM" id="CLU_056234_0_0_1"/>
<evidence type="ECO:0000313" key="7">
    <source>
        <dbReference type="Proteomes" id="UP000011777"/>
    </source>
</evidence>
<feature type="region of interest" description="Disordered" evidence="5">
    <location>
        <begin position="200"/>
        <end position="227"/>
    </location>
</feature>
<dbReference type="GO" id="GO:0003677">
    <property type="term" value="F:DNA binding"/>
    <property type="evidence" value="ECO:0007669"/>
    <property type="project" value="InterPro"/>
</dbReference>
<evidence type="ECO:0000256" key="1">
    <source>
        <dbReference type="ARBA" id="ARBA00004123"/>
    </source>
</evidence>
<dbReference type="OMA" id="KLATHNS"/>
<organism evidence="6 7">
    <name type="scientific">Candida maltosa (strain Xu316)</name>
    <name type="common">Yeast</name>
    <dbReference type="NCBI Taxonomy" id="1245528"/>
    <lineage>
        <taxon>Eukaryota</taxon>
        <taxon>Fungi</taxon>
        <taxon>Dikarya</taxon>
        <taxon>Ascomycota</taxon>
        <taxon>Saccharomycotina</taxon>
        <taxon>Pichiomycetes</taxon>
        <taxon>Debaryomycetaceae</taxon>
        <taxon>Candida/Lodderomyces clade</taxon>
        <taxon>Candida</taxon>
    </lineage>
</organism>
<feature type="region of interest" description="Disordered" evidence="5">
    <location>
        <begin position="49"/>
        <end position="68"/>
    </location>
</feature>
<feature type="compositionally biased region" description="Acidic residues" evidence="5">
    <location>
        <begin position="58"/>
        <end position="67"/>
    </location>
</feature>
<dbReference type="OrthoDB" id="5836119at2759"/>
<dbReference type="PANTHER" id="PTHR13408">
    <property type="entry name" value="DNA-DIRECTED RNA POLYMERASE III"/>
    <property type="match status" value="1"/>
</dbReference>
<keyword evidence="4" id="KW-0539">Nucleus</keyword>
<dbReference type="Pfam" id="PF05132">
    <property type="entry name" value="RNA_pol_Rpc4"/>
    <property type="match status" value="1"/>
</dbReference>
<dbReference type="GO" id="GO:0005666">
    <property type="term" value="C:RNA polymerase III complex"/>
    <property type="evidence" value="ECO:0007669"/>
    <property type="project" value="InterPro"/>
</dbReference>
<keyword evidence="3" id="KW-0804">Transcription</keyword>
<keyword evidence="2 6" id="KW-0240">DNA-directed RNA polymerase</keyword>
<dbReference type="AlphaFoldDB" id="M3HF54"/>
<evidence type="ECO:0000256" key="2">
    <source>
        <dbReference type="ARBA" id="ARBA00022478"/>
    </source>
</evidence>
<dbReference type="GO" id="GO:0042797">
    <property type="term" value="P:tRNA transcription by RNA polymerase III"/>
    <property type="evidence" value="ECO:0007669"/>
    <property type="project" value="TreeGrafter"/>
</dbReference>
<evidence type="ECO:0000313" key="6">
    <source>
        <dbReference type="EMBL" id="EMG45877.1"/>
    </source>
</evidence>